<proteinExistence type="predicted"/>
<dbReference type="GO" id="GO:0005737">
    <property type="term" value="C:cytoplasm"/>
    <property type="evidence" value="ECO:0007669"/>
    <property type="project" value="TreeGrafter"/>
</dbReference>
<dbReference type="FunFam" id="3.40.30.10:FF:000001">
    <property type="entry name" value="Thioredoxin"/>
    <property type="match status" value="1"/>
</dbReference>
<keyword evidence="7" id="KW-1185">Reference proteome</keyword>
<keyword evidence="2" id="KW-0249">Electron transport</keyword>
<dbReference type="EMBL" id="JALJOS010000003">
    <property type="protein sequence ID" value="KAK9841178.1"/>
    <property type="molecule type" value="Genomic_DNA"/>
</dbReference>
<dbReference type="PRINTS" id="PR00421">
    <property type="entry name" value="THIOREDOXIN"/>
</dbReference>
<keyword evidence="3" id="KW-1015">Disulfide bond</keyword>
<dbReference type="AlphaFoldDB" id="A0AAW1S4N0"/>
<keyword evidence="4" id="KW-0676">Redox-active center</keyword>
<dbReference type="InterPro" id="IPR005746">
    <property type="entry name" value="Thioredoxin"/>
</dbReference>
<dbReference type="Pfam" id="PF00085">
    <property type="entry name" value="Thioredoxin"/>
    <property type="match status" value="1"/>
</dbReference>
<dbReference type="PANTHER" id="PTHR45663">
    <property type="entry name" value="GEO12009P1"/>
    <property type="match status" value="1"/>
</dbReference>
<gene>
    <name evidence="6" type="ORF">WJX74_001455</name>
</gene>
<evidence type="ECO:0000256" key="4">
    <source>
        <dbReference type="ARBA" id="ARBA00023284"/>
    </source>
</evidence>
<dbReference type="NCBIfam" id="TIGR01068">
    <property type="entry name" value="thioredoxin"/>
    <property type="match status" value="1"/>
</dbReference>
<dbReference type="InterPro" id="IPR036249">
    <property type="entry name" value="Thioredoxin-like_sf"/>
</dbReference>
<dbReference type="SUPFAM" id="SSF52833">
    <property type="entry name" value="Thioredoxin-like"/>
    <property type="match status" value="1"/>
</dbReference>
<accession>A0AAW1S4N0</accession>
<dbReference type="GO" id="GO:0015035">
    <property type="term" value="F:protein-disulfide reductase activity"/>
    <property type="evidence" value="ECO:0007669"/>
    <property type="project" value="InterPro"/>
</dbReference>
<keyword evidence="1" id="KW-0813">Transport</keyword>
<protein>
    <recommendedName>
        <fullName evidence="5">Thioredoxin domain-containing protein</fullName>
    </recommendedName>
</protein>
<organism evidence="6 7">
    <name type="scientific">Apatococcus lobatus</name>
    <dbReference type="NCBI Taxonomy" id="904363"/>
    <lineage>
        <taxon>Eukaryota</taxon>
        <taxon>Viridiplantae</taxon>
        <taxon>Chlorophyta</taxon>
        <taxon>core chlorophytes</taxon>
        <taxon>Trebouxiophyceae</taxon>
        <taxon>Chlorellales</taxon>
        <taxon>Chlorellaceae</taxon>
        <taxon>Apatococcus</taxon>
    </lineage>
</organism>
<evidence type="ECO:0000256" key="3">
    <source>
        <dbReference type="ARBA" id="ARBA00023157"/>
    </source>
</evidence>
<sequence length="173" mass="18918">MASLTAWTVSAPTCRPAAAAKPLALVQGQVARHSCSVRRRSNILLAKSGVHVRRQISLQVSAQDTKTEAAGPVNDTDFKEKVLDSKVPVLIDFWAPWCGPCRMIAPIVDELALEYEGKMTAFKLNTDESPKVATDYGIRSIPTVMIFKDGQKMETVIGAVPKSTLVQTLEKYM</sequence>
<feature type="domain" description="Thioredoxin" evidence="5">
    <location>
        <begin position="51"/>
        <end position="173"/>
    </location>
</feature>
<evidence type="ECO:0000256" key="1">
    <source>
        <dbReference type="ARBA" id="ARBA00022448"/>
    </source>
</evidence>
<dbReference type="PROSITE" id="PS51352">
    <property type="entry name" value="THIOREDOXIN_2"/>
    <property type="match status" value="1"/>
</dbReference>
<dbReference type="Proteomes" id="UP001438707">
    <property type="component" value="Unassembled WGS sequence"/>
</dbReference>
<reference evidence="6 7" key="1">
    <citation type="journal article" date="2024" name="Nat. Commun.">
        <title>Phylogenomics reveals the evolutionary origins of lichenization in chlorophyte algae.</title>
        <authorList>
            <person name="Puginier C."/>
            <person name="Libourel C."/>
            <person name="Otte J."/>
            <person name="Skaloud P."/>
            <person name="Haon M."/>
            <person name="Grisel S."/>
            <person name="Petersen M."/>
            <person name="Berrin J.G."/>
            <person name="Delaux P.M."/>
            <person name="Dal Grande F."/>
            <person name="Keller J."/>
        </authorList>
    </citation>
    <scope>NUCLEOTIDE SEQUENCE [LARGE SCALE GENOMIC DNA]</scope>
    <source>
        <strain evidence="6 7">SAG 2145</strain>
    </source>
</reference>
<dbReference type="CDD" id="cd02947">
    <property type="entry name" value="TRX_family"/>
    <property type="match status" value="1"/>
</dbReference>
<comment type="caution">
    <text evidence="6">The sequence shown here is derived from an EMBL/GenBank/DDBJ whole genome shotgun (WGS) entry which is preliminary data.</text>
</comment>
<name>A0AAW1S4N0_9CHLO</name>
<evidence type="ECO:0000259" key="5">
    <source>
        <dbReference type="PROSITE" id="PS51352"/>
    </source>
</evidence>
<dbReference type="PROSITE" id="PS00194">
    <property type="entry name" value="THIOREDOXIN_1"/>
    <property type="match status" value="1"/>
</dbReference>
<dbReference type="Gene3D" id="3.40.30.10">
    <property type="entry name" value="Glutaredoxin"/>
    <property type="match status" value="1"/>
</dbReference>
<dbReference type="InterPro" id="IPR017937">
    <property type="entry name" value="Thioredoxin_CS"/>
</dbReference>
<dbReference type="PANTHER" id="PTHR45663:SF11">
    <property type="entry name" value="GEO12009P1"/>
    <property type="match status" value="1"/>
</dbReference>
<evidence type="ECO:0000313" key="7">
    <source>
        <dbReference type="Proteomes" id="UP001438707"/>
    </source>
</evidence>
<evidence type="ECO:0000313" key="6">
    <source>
        <dbReference type="EMBL" id="KAK9841178.1"/>
    </source>
</evidence>
<evidence type="ECO:0000256" key="2">
    <source>
        <dbReference type="ARBA" id="ARBA00022982"/>
    </source>
</evidence>
<dbReference type="InterPro" id="IPR013766">
    <property type="entry name" value="Thioredoxin_domain"/>
</dbReference>